<dbReference type="AlphaFoldDB" id="E4XSX1"/>
<keyword evidence="4" id="KW-1185">Reference proteome</keyword>
<evidence type="ECO:0000256" key="1">
    <source>
        <dbReference type="ARBA" id="ARBA00023157"/>
    </source>
</evidence>
<dbReference type="Pfam" id="PF00431">
    <property type="entry name" value="CUB"/>
    <property type="match status" value="1"/>
</dbReference>
<dbReference type="Proteomes" id="UP000001307">
    <property type="component" value="Unassembled WGS sequence"/>
</dbReference>
<dbReference type="InterPro" id="IPR000859">
    <property type="entry name" value="CUB_dom"/>
</dbReference>
<dbReference type="InterPro" id="IPR035914">
    <property type="entry name" value="Sperma_CUB_dom_sf"/>
</dbReference>
<protein>
    <recommendedName>
        <fullName evidence="2">CUB domain-containing protein</fullName>
    </recommendedName>
</protein>
<proteinExistence type="predicted"/>
<dbReference type="SUPFAM" id="SSF49854">
    <property type="entry name" value="Spermadhesin, CUB domain"/>
    <property type="match status" value="1"/>
</dbReference>
<evidence type="ECO:0000313" key="4">
    <source>
        <dbReference type="Proteomes" id="UP000001307"/>
    </source>
</evidence>
<dbReference type="EMBL" id="FN653141">
    <property type="protein sequence ID" value="CBY12833.1"/>
    <property type="molecule type" value="Genomic_DNA"/>
</dbReference>
<organism evidence="3 4">
    <name type="scientific">Oikopleura dioica</name>
    <name type="common">Tunicate</name>
    <dbReference type="NCBI Taxonomy" id="34765"/>
    <lineage>
        <taxon>Eukaryota</taxon>
        <taxon>Metazoa</taxon>
        <taxon>Chordata</taxon>
        <taxon>Tunicata</taxon>
        <taxon>Appendicularia</taxon>
        <taxon>Copelata</taxon>
        <taxon>Oikopleuridae</taxon>
        <taxon>Oikopleura</taxon>
    </lineage>
</organism>
<feature type="domain" description="CUB" evidence="2">
    <location>
        <begin position="45"/>
        <end position="143"/>
    </location>
</feature>
<evidence type="ECO:0000259" key="2">
    <source>
        <dbReference type="Pfam" id="PF00431"/>
    </source>
</evidence>
<dbReference type="Gene3D" id="2.60.120.290">
    <property type="entry name" value="Spermadhesin, CUB domain"/>
    <property type="match status" value="1"/>
</dbReference>
<sequence length="170" mass="18785">MRKSVDGSELAVDDGVGEARVETVETAAENEGHQFANKTPSTLMQTNAIQFRSENYPANYLPDTSCTNQFDSSSDGITFEFTSFSAEWLHDFLVFRDLDGNDFGGYGCSWILTGTRLSFASSRLPVSIHFNSDDSVEESGFSIAVIAGYDPQNDFQNSDSCGTPRDFYEF</sequence>
<accession>E4XSX1</accession>
<keyword evidence="1" id="KW-1015">Disulfide bond</keyword>
<evidence type="ECO:0000313" key="3">
    <source>
        <dbReference type="EMBL" id="CBY12833.1"/>
    </source>
</evidence>
<reference evidence="3 4" key="1">
    <citation type="journal article" date="2010" name="Science">
        <title>Plasticity of animal genome architecture unmasked by rapid evolution of a pelagic tunicate.</title>
        <authorList>
            <person name="Denoeud F."/>
            <person name="Henriet S."/>
            <person name="Mungpakdee S."/>
            <person name="Aury J.M."/>
            <person name="Da Silva C."/>
            <person name="Brinkmann H."/>
            <person name="Mikhaleva J."/>
            <person name="Olsen L.C."/>
            <person name="Jubin C."/>
            <person name="Canestro C."/>
            <person name="Bouquet J.M."/>
            <person name="Danks G."/>
            <person name="Poulain J."/>
            <person name="Campsteijn C."/>
            <person name="Adamski M."/>
            <person name="Cross I."/>
            <person name="Yadetie F."/>
            <person name="Muffato M."/>
            <person name="Louis A."/>
            <person name="Butcher S."/>
            <person name="Tsagkogeorga G."/>
            <person name="Konrad A."/>
            <person name="Singh S."/>
            <person name="Jensen M.F."/>
            <person name="Cong E.H."/>
            <person name="Eikeseth-Otteraa H."/>
            <person name="Noel B."/>
            <person name="Anthouard V."/>
            <person name="Porcel B.M."/>
            <person name="Kachouri-Lafond R."/>
            <person name="Nishino A."/>
            <person name="Ugolini M."/>
            <person name="Chourrout P."/>
            <person name="Nishida H."/>
            <person name="Aasland R."/>
            <person name="Huzurbazar S."/>
            <person name="Westhof E."/>
            <person name="Delsuc F."/>
            <person name="Lehrach H."/>
            <person name="Reinhardt R."/>
            <person name="Weissenbach J."/>
            <person name="Roy S.W."/>
            <person name="Artiguenave F."/>
            <person name="Postlethwait J.H."/>
            <person name="Manak J.R."/>
            <person name="Thompson E.M."/>
            <person name="Jaillon O."/>
            <person name="Du Pasquier L."/>
            <person name="Boudinot P."/>
            <person name="Liberles D.A."/>
            <person name="Volff J.N."/>
            <person name="Philippe H."/>
            <person name="Lenhard B."/>
            <person name="Roest Crollius H."/>
            <person name="Wincker P."/>
            <person name="Chourrout D."/>
        </authorList>
    </citation>
    <scope>NUCLEOTIDE SEQUENCE [LARGE SCALE GENOMIC DNA]</scope>
</reference>
<dbReference type="InParanoid" id="E4XSX1"/>
<name>E4XSX1_OIKDI</name>
<gene>
    <name evidence="3" type="ORF">GSOID_T00002893001</name>
</gene>